<evidence type="ECO:0000256" key="2">
    <source>
        <dbReference type="SAM" id="MobiDB-lite"/>
    </source>
</evidence>
<dbReference type="Proteomes" id="UP001151760">
    <property type="component" value="Unassembled WGS sequence"/>
</dbReference>
<evidence type="ECO:0000313" key="4">
    <source>
        <dbReference type="Proteomes" id="UP001151760"/>
    </source>
</evidence>
<sequence length="277" mass="31227">MASSHDFNEIEEVLQKDRLKGNQESRRRDAGNIRYRAKDNGRRPGKQKEPKALVTLDGEGVDWTGHAEDEQENFALMAYSNSGSDTKVTSCSKECVESYAKLKKLYDEQREQLGDASIEIQAYTHALKKVEAQLVAHQKNQLWSSDVEDSPVHDRFANVEGMHAVPPPMTGNYMPPGPDRAVDDSIVETLESVPEPVVVEPKVISQPKVWSDAPFIEEYEPDSDDDYVIQPSKEQEKPSFDFVNTVNHVKTPRETVKKVLHSWLATCLYTAGPKIKD</sequence>
<keyword evidence="1" id="KW-0175">Coiled coil</keyword>
<feature type="coiled-coil region" evidence="1">
    <location>
        <begin position="99"/>
        <end position="140"/>
    </location>
</feature>
<gene>
    <name evidence="3" type="ORF">Tco_0987997</name>
</gene>
<proteinExistence type="predicted"/>
<keyword evidence="4" id="KW-1185">Reference proteome</keyword>
<feature type="region of interest" description="Disordered" evidence="2">
    <location>
        <begin position="1"/>
        <end position="50"/>
    </location>
</feature>
<comment type="caution">
    <text evidence="3">The sequence shown here is derived from an EMBL/GenBank/DDBJ whole genome shotgun (WGS) entry which is preliminary data.</text>
</comment>
<name>A0ABQ5EQ74_9ASTR</name>
<accession>A0ABQ5EQ74</accession>
<reference evidence="3" key="2">
    <citation type="submission" date="2022-01" db="EMBL/GenBank/DDBJ databases">
        <authorList>
            <person name="Yamashiro T."/>
            <person name="Shiraishi A."/>
            <person name="Satake H."/>
            <person name="Nakayama K."/>
        </authorList>
    </citation>
    <scope>NUCLEOTIDE SEQUENCE</scope>
</reference>
<organism evidence="3 4">
    <name type="scientific">Tanacetum coccineum</name>
    <dbReference type="NCBI Taxonomy" id="301880"/>
    <lineage>
        <taxon>Eukaryota</taxon>
        <taxon>Viridiplantae</taxon>
        <taxon>Streptophyta</taxon>
        <taxon>Embryophyta</taxon>
        <taxon>Tracheophyta</taxon>
        <taxon>Spermatophyta</taxon>
        <taxon>Magnoliopsida</taxon>
        <taxon>eudicotyledons</taxon>
        <taxon>Gunneridae</taxon>
        <taxon>Pentapetalae</taxon>
        <taxon>asterids</taxon>
        <taxon>campanulids</taxon>
        <taxon>Asterales</taxon>
        <taxon>Asteraceae</taxon>
        <taxon>Asteroideae</taxon>
        <taxon>Anthemideae</taxon>
        <taxon>Anthemidinae</taxon>
        <taxon>Tanacetum</taxon>
    </lineage>
</organism>
<feature type="compositionally biased region" description="Basic and acidic residues" evidence="2">
    <location>
        <begin position="13"/>
        <end position="50"/>
    </location>
</feature>
<evidence type="ECO:0000313" key="3">
    <source>
        <dbReference type="EMBL" id="GJT52943.1"/>
    </source>
</evidence>
<reference evidence="3" key="1">
    <citation type="journal article" date="2022" name="Int. J. Mol. Sci.">
        <title>Draft Genome of Tanacetum Coccineum: Genomic Comparison of Closely Related Tanacetum-Family Plants.</title>
        <authorList>
            <person name="Yamashiro T."/>
            <person name="Shiraishi A."/>
            <person name="Nakayama K."/>
            <person name="Satake H."/>
        </authorList>
    </citation>
    <scope>NUCLEOTIDE SEQUENCE</scope>
</reference>
<evidence type="ECO:0000256" key="1">
    <source>
        <dbReference type="SAM" id="Coils"/>
    </source>
</evidence>
<dbReference type="EMBL" id="BQNB010016542">
    <property type="protein sequence ID" value="GJT52943.1"/>
    <property type="molecule type" value="Genomic_DNA"/>
</dbReference>
<protein>
    <submittedName>
        <fullName evidence="3">Uncharacterized protein</fullName>
    </submittedName>
</protein>